<name>A0A4P2VJP7_FLUSA</name>
<proteinExistence type="predicted"/>
<protein>
    <submittedName>
        <fullName evidence="1">Uncharacterized protein</fullName>
    </submittedName>
</protein>
<accession>A0A4P2VJP7</accession>
<evidence type="ECO:0000313" key="2">
    <source>
        <dbReference type="Proteomes" id="UP000291236"/>
    </source>
</evidence>
<sequence length="356" mass="41531">MSDNNFMLSYLKFQITFNKNSFRGKFMKNRINYLIIFLTLFSYNNISAKTTVEKINENIINSDQTVSKSVQRVLNLCGIFPKNYSLNEVLIWVKGDKDPKYSLVRQPGEERWEKKENLIIKNEDLDEIIEIILNEIGLGQRIEPSLSNYNGILFLGASLPSVRERLKYLNANIENKKILPVTTYLIGGERKLSEKIGEGEEQFYNKNNGIIEFRSDYKVPKTPLKITDEREMLKLVFSQSLHPKLQNKIALSLSEKDPNEHRATTKSTIKYFFNDYFWNLKNGNYIVISNQPFVLYQKLVMQKICKLYIENQCNGIHFDFIGSELTLNKSYSVDEKRKFATKLLENLAQNLILLKN</sequence>
<evidence type="ECO:0000313" key="1">
    <source>
        <dbReference type="EMBL" id="BBH53406.1"/>
    </source>
</evidence>
<gene>
    <name evidence="1" type="ORF">JCM31447_18490</name>
</gene>
<dbReference type="KEGG" id="sbf:JCM31447_18490"/>
<dbReference type="EMBL" id="AP019368">
    <property type="protein sequence ID" value="BBH53406.1"/>
    <property type="molecule type" value="Genomic_DNA"/>
</dbReference>
<dbReference type="AlphaFoldDB" id="A0A4P2VJP7"/>
<dbReference type="Proteomes" id="UP000291236">
    <property type="component" value="Chromosome"/>
</dbReference>
<keyword evidence="2" id="KW-1185">Reference proteome</keyword>
<organism evidence="1 2">
    <name type="scientific">Fluviispira sanaruensis</name>
    <dbReference type="NCBI Taxonomy" id="2493639"/>
    <lineage>
        <taxon>Bacteria</taxon>
        <taxon>Pseudomonadati</taxon>
        <taxon>Bdellovibrionota</taxon>
        <taxon>Oligoflexia</taxon>
        <taxon>Silvanigrellales</taxon>
        <taxon>Silvanigrellaceae</taxon>
        <taxon>Fluviispira</taxon>
    </lineage>
</organism>
<reference evidence="1 2" key="1">
    <citation type="submission" date="2018-12" db="EMBL/GenBank/DDBJ databases">
        <title>Rubrispira sanarue gen. nov., sp., nov., a member of the order Silvanigrellales, isolated from a brackish lake in Hamamatsu Japan.</title>
        <authorList>
            <person name="Maejima Y."/>
            <person name="Iino T."/>
            <person name="Muraguchi Y."/>
            <person name="Fukuda K."/>
            <person name="Nojiri H."/>
            <person name="Ohkuma M."/>
            <person name="Moriuchi R."/>
            <person name="Dohra H."/>
            <person name="Kimbara K."/>
            <person name="Shintani M."/>
        </authorList>
    </citation>
    <scope>NUCLEOTIDE SEQUENCE [LARGE SCALE GENOMIC DNA]</scope>
    <source>
        <strain evidence="1 2">RF1110005</strain>
    </source>
</reference>